<keyword evidence="2" id="KW-0732">Signal</keyword>
<evidence type="ECO:0000313" key="3">
    <source>
        <dbReference type="EMBL" id="NDW46019.1"/>
    </source>
</evidence>
<evidence type="ECO:0000256" key="1">
    <source>
        <dbReference type="SAM" id="MobiDB-lite"/>
    </source>
</evidence>
<dbReference type="EMBL" id="JAAGOX010000022">
    <property type="protein sequence ID" value="NDW46019.1"/>
    <property type="molecule type" value="Genomic_DNA"/>
</dbReference>
<comment type="caution">
    <text evidence="3">The sequence shown here is derived from an EMBL/GenBank/DDBJ whole genome shotgun (WGS) entry which is preliminary data.</text>
</comment>
<dbReference type="RefSeq" id="WP_164130714.1">
    <property type="nucleotide sequence ID" value="NZ_JAAGOX010000022.1"/>
</dbReference>
<evidence type="ECO:0008006" key="4">
    <source>
        <dbReference type="Google" id="ProtNLM"/>
    </source>
</evidence>
<reference evidence="3" key="1">
    <citation type="submission" date="2020-02" db="EMBL/GenBank/DDBJ databases">
        <title>Delineation of the pyrene-degrading pathway in Roseobacter clade bacteria by genomic analysis.</title>
        <authorList>
            <person name="Zhou H."/>
            <person name="Wang H."/>
        </authorList>
    </citation>
    <scope>NUCLEOTIDE SEQUENCE</scope>
    <source>
        <strain evidence="3">PrR005</strain>
    </source>
</reference>
<protein>
    <recommendedName>
        <fullName evidence="4">Tetratricopeptide repeat protein</fullName>
    </recommendedName>
</protein>
<name>A0A6B2NU87_9RHOB</name>
<feature type="signal peptide" evidence="2">
    <location>
        <begin position="1"/>
        <end position="19"/>
    </location>
</feature>
<accession>A0A6B2NU87</accession>
<feature type="chain" id="PRO_5025574697" description="Tetratricopeptide repeat protein" evidence="2">
    <location>
        <begin position="20"/>
        <end position="734"/>
    </location>
</feature>
<dbReference type="AlphaFoldDB" id="A0A6B2NU87"/>
<gene>
    <name evidence="3" type="ORF">G0P99_13710</name>
</gene>
<proteinExistence type="predicted"/>
<evidence type="ECO:0000256" key="2">
    <source>
        <dbReference type="SAM" id="SignalP"/>
    </source>
</evidence>
<organism evidence="3">
    <name type="scientific">Ruegeria sp. PrR005</name>
    <dbReference type="NCBI Taxonomy" id="2706882"/>
    <lineage>
        <taxon>Bacteria</taxon>
        <taxon>Pseudomonadati</taxon>
        <taxon>Pseudomonadota</taxon>
        <taxon>Alphaproteobacteria</taxon>
        <taxon>Rhodobacterales</taxon>
        <taxon>Roseobacteraceae</taxon>
        <taxon>Ruegeria</taxon>
    </lineage>
</organism>
<feature type="region of interest" description="Disordered" evidence="1">
    <location>
        <begin position="142"/>
        <end position="166"/>
    </location>
</feature>
<sequence>MARVWAIVFMGLIASVVQAAEIDIRSGEHDGFTRLVFRISPGTEWNLESGANAARLTVDLPDLVYRFDTVFDRIPRSRLAALTQTAPGAPLEMELACPCDARGFVQSGSLLVVDIRPRPKGAPVPPTLPPLAPPITLPLVPDRLARPSPPDSPSAGQIGGTRPPVYSALPVRQAGRAVETRLYSRILRGVDQEVLTLDPENAGRATPDTLAAQIALAETLEQGLGLSNLRVSTVVDRDLGGTRDRIASPDSQLPCTDASRLAVHTWGSDAPFQTQLAGLRAGLYREFDAVDSDVALQMVRLYLFFGFGAEARDILSLAGANAQDHSLLSALADAVDGESPRPGNPLAGRQACDGPAALWSALTEGRVAENADTKAMLRSFAALPQHLRAHLGPTLGDRLTEAGFVDAARQILRGTERTRTADPVSIEVVEAKLAELENKPDVQEEKLSRIVTDDKASIHAPLALADLIEKRWAEGGDISERDLELAAAFAQEYRKSEIGPRLQAAHIIALALAGRFDQAMLAVGVAGADRDQQAWVETLNRVLSRLTARSDDVTFLRHVSMLPNDQFLAARLENAEQIAQRLITLGFHELALRYADRPQDRKGRHDRAVLIARATLGTGRPHRALLELAGIESDEANRIRAEALYRTGDYSGAADLLAQSGDLERASRYIWISGASDPMPGTEGTGFAEIHAIGKDLLEPETENPETPLAQARSIVENSSSMRDRIAEMLGRLD</sequence>